<gene>
    <name evidence="2" type="ORF">FZC85_03855</name>
</gene>
<reference evidence="2 3" key="1">
    <citation type="submission" date="2019-08" db="EMBL/GenBank/DDBJ databases">
        <title>Bacillus genomes from the desert of Cuatro Cienegas, Coahuila.</title>
        <authorList>
            <person name="Olmedo-Alvarez G."/>
        </authorList>
    </citation>
    <scope>NUCLEOTIDE SEQUENCE [LARGE SCALE GENOMIC DNA]</scope>
    <source>
        <strain evidence="2 3">CH87b_3T</strain>
    </source>
</reference>
<protein>
    <submittedName>
        <fullName evidence="2">MBL fold metallo-hydrolase</fullName>
    </submittedName>
</protein>
<organism evidence="2 3">
    <name type="scientific">Rossellomorea aquimaris</name>
    <dbReference type="NCBI Taxonomy" id="189382"/>
    <lineage>
        <taxon>Bacteria</taxon>
        <taxon>Bacillati</taxon>
        <taxon>Bacillota</taxon>
        <taxon>Bacilli</taxon>
        <taxon>Bacillales</taxon>
        <taxon>Bacillaceae</taxon>
        <taxon>Rossellomorea</taxon>
    </lineage>
</organism>
<dbReference type="PANTHER" id="PTHR36839">
    <property type="entry name" value="METALLO-BETA-LACTAMASE FAMILY PROTEIN (AFU_ORTHOLOGUE AFUA_5G12770)"/>
    <property type="match status" value="1"/>
</dbReference>
<dbReference type="AlphaFoldDB" id="A0A5D4UMS6"/>
<evidence type="ECO:0000259" key="1">
    <source>
        <dbReference type="SMART" id="SM00849"/>
    </source>
</evidence>
<sequence length="270" mass="30614">MNKYVCTTCGTQYPKSHEEPERCPICEEERQYVNPDGQSFTTLDEMTESGVYQNTIRQEEPGLYSITTTPKFGIGQTAYLITTGGYNVLWDCVTYLDEETIQTIEELGGIDAIAVSHPHYYSAQLEWAERFDADVYLHVDDQTWVMEPGERIRFWDGEELTLNEGVSLHRLGGHFKGGAVLHWGQGGILLTGDIIQVVADSDWVSFMYSYPNLIPLPAAKVKEMAEKVKPLSFHKLYNAFHRVIAKDANQAVQRSAERYRNALEGKLFST</sequence>
<accession>A0A5D4UMS6</accession>
<keyword evidence="2" id="KW-0378">Hydrolase</keyword>
<dbReference type="GO" id="GO:0016787">
    <property type="term" value="F:hydrolase activity"/>
    <property type="evidence" value="ECO:0007669"/>
    <property type="project" value="UniProtKB-KW"/>
</dbReference>
<dbReference type="SUPFAM" id="SSF56281">
    <property type="entry name" value="Metallo-hydrolase/oxidoreductase"/>
    <property type="match status" value="1"/>
</dbReference>
<dbReference type="OrthoDB" id="2373347at2"/>
<dbReference type="Proteomes" id="UP000324269">
    <property type="component" value="Unassembled WGS sequence"/>
</dbReference>
<feature type="domain" description="Metallo-beta-lactamase" evidence="1">
    <location>
        <begin position="75"/>
        <end position="234"/>
    </location>
</feature>
<dbReference type="EMBL" id="VTEZ01000001">
    <property type="protein sequence ID" value="TYS88566.1"/>
    <property type="molecule type" value="Genomic_DNA"/>
</dbReference>
<dbReference type="Pfam" id="PF00753">
    <property type="entry name" value="Lactamase_B"/>
    <property type="match status" value="1"/>
</dbReference>
<proteinExistence type="predicted"/>
<dbReference type="CDD" id="cd00350">
    <property type="entry name" value="rubredoxin_like"/>
    <property type="match status" value="1"/>
</dbReference>
<dbReference type="SMART" id="SM00849">
    <property type="entry name" value="Lactamase_B"/>
    <property type="match status" value="1"/>
</dbReference>
<dbReference type="Gene3D" id="3.60.15.10">
    <property type="entry name" value="Ribonuclease Z/Hydroxyacylglutathione hydrolase-like"/>
    <property type="match status" value="1"/>
</dbReference>
<dbReference type="InterPro" id="IPR001279">
    <property type="entry name" value="Metallo-B-lactamas"/>
</dbReference>
<evidence type="ECO:0000313" key="2">
    <source>
        <dbReference type="EMBL" id="TYS88566.1"/>
    </source>
</evidence>
<dbReference type="PANTHER" id="PTHR36839:SF1">
    <property type="entry name" value="METALLO-BETA-LACTAMASE FAMILY PROTEIN (AFU_ORTHOLOGUE AFUA_5G12770)"/>
    <property type="match status" value="1"/>
</dbReference>
<evidence type="ECO:0000313" key="3">
    <source>
        <dbReference type="Proteomes" id="UP000324269"/>
    </source>
</evidence>
<comment type="caution">
    <text evidence="2">The sequence shown here is derived from an EMBL/GenBank/DDBJ whole genome shotgun (WGS) entry which is preliminary data.</text>
</comment>
<name>A0A5D4UMS6_9BACI</name>
<dbReference type="InterPro" id="IPR036866">
    <property type="entry name" value="RibonucZ/Hydroxyglut_hydro"/>
</dbReference>
<dbReference type="RefSeq" id="WP_148967865.1">
    <property type="nucleotide sequence ID" value="NZ_JBNIKW010000001.1"/>
</dbReference>